<accession>A0ABY5NM64</accession>
<reference evidence="1" key="1">
    <citation type="submission" date="2022-01" db="EMBL/GenBank/DDBJ databases">
        <title>Microbacterium eymi and Microbacterium rhizovicinus sp. nov., isolated from the rhizospheric soil of Elymus tsukushiensis, a plant native to the Dokdo Islands, Republic of Korea.</title>
        <authorList>
            <person name="Hwang Y.J."/>
        </authorList>
    </citation>
    <scope>NUCLEOTIDE SEQUENCE</scope>
    <source>
        <strain evidence="1">KUDC0405</strain>
    </source>
</reference>
<sequence length="87" mass="9063">MRVASRAVMPIPPMRITFSAQGSLRFSESPGQMAVTMGAIAMVTPNVTSSATKWSVTRCTTSASRATANTATTAIAMITPIQNGSRA</sequence>
<evidence type="ECO:0000313" key="2">
    <source>
        <dbReference type="Proteomes" id="UP001054811"/>
    </source>
</evidence>
<gene>
    <name evidence="1" type="ORF">L2X98_24830</name>
</gene>
<dbReference type="RefSeq" id="WP_259612884.1">
    <property type="nucleotide sequence ID" value="NZ_CP091139.2"/>
</dbReference>
<evidence type="ECO:0000313" key="1">
    <source>
        <dbReference type="EMBL" id="UUT36235.1"/>
    </source>
</evidence>
<dbReference type="EMBL" id="CP091139">
    <property type="protein sequence ID" value="UUT36235.1"/>
    <property type="molecule type" value="Genomic_DNA"/>
</dbReference>
<proteinExistence type="predicted"/>
<protein>
    <submittedName>
        <fullName evidence="1">Uncharacterized protein</fullName>
    </submittedName>
</protein>
<dbReference type="Proteomes" id="UP001054811">
    <property type="component" value="Chromosome"/>
</dbReference>
<keyword evidence="2" id="KW-1185">Reference proteome</keyword>
<name>A0ABY5NM64_9MICO</name>
<organism evidence="1 2">
    <name type="scientific">Microbacterium elymi</name>
    <dbReference type="NCBI Taxonomy" id="2909587"/>
    <lineage>
        <taxon>Bacteria</taxon>
        <taxon>Bacillati</taxon>
        <taxon>Actinomycetota</taxon>
        <taxon>Actinomycetes</taxon>
        <taxon>Micrococcales</taxon>
        <taxon>Microbacteriaceae</taxon>
        <taxon>Microbacterium</taxon>
    </lineage>
</organism>